<protein>
    <recommendedName>
        <fullName evidence="1">BON domain-containing protein</fullName>
    </recommendedName>
</protein>
<dbReference type="EMBL" id="BNAF01000001">
    <property type="protein sequence ID" value="GHE23212.1"/>
    <property type="molecule type" value="Genomic_DNA"/>
</dbReference>
<evidence type="ECO:0000313" key="3">
    <source>
        <dbReference type="Proteomes" id="UP000620550"/>
    </source>
</evidence>
<reference evidence="3" key="1">
    <citation type="journal article" date="2019" name="Int. J. Syst. Evol. Microbiol.">
        <title>The Global Catalogue of Microorganisms (GCM) 10K type strain sequencing project: providing services to taxonomists for standard genome sequencing and annotation.</title>
        <authorList>
            <consortium name="The Broad Institute Genomics Platform"/>
            <consortium name="The Broad Institute Genome Sequencing Center for Infectious Disease"/>
            <person name="Wu L."/>
            <person name="Ma J."/>
        </authorList>
    </citation>
    <scope>NUCLEOTIDE SEQUENCE [LARGE SCALE GENOMIC DNA]</scope>
    <source>
        <strain evidence="3">CGMCC 1.12966</strain>
    </source>
</reference>
<proteinExistence type="predicted"/>
<evidence type="ECO:0000259" key="1">
    <source>
        <dbReference type="PROSITE" id="PS50914"/>
    </source>
</evidence>
<dbReference type="Proteomes" id="UP000620550">
    <property type="component" value="Unassembled WGS sequence"/>
</dbReference>
<dbReference type="PROSITE" id="PS50914">
    <property type="entry name" value="BON"/>
    <property type="match status" value="1"/>
</dbReference>
<feature type="domain" description="BON" evidence="1">
    <location>
        <begin position="26"/>
        <end position="95"/>
    </location>
</feature>
<dbReference type="Gene3D" id="3.40.1520.20">
    <property type="match status" value="1"/>
</dbReference>
<sequence length="168" mass="18287">MANQIKSLVRNLVFFFGLLVAFESCKPHVADADVKAKVESVVAAHPNVVVSVKRGKVTLSGIVETEEDRRNLAVAAKDADPQNVKEVVDDLTVATLPVDSVHTDAQLKEEVQALTKKFPEVKAHVSAGVIRVSGAVEPNDVEKVKFGFEQMNAKELDMSSLKIKEKKP</sequence>
<accession>A0ABQ3HSR8</accession>
<evidence type="ECO:0000313" key="2">
    <source>
        <dbReference type="EMBL" id="GHE23212.1"/>
    </source>
</evidence>
<name>A0ABQ3HSR8_9SPHI</name>
<dbReference type="InterPro" id="IPR007055">
    <property type="entry name" value="BON_dom"/>
</dbReference>
<gene>
    <name evidence="2" type="ORF">GCM10017764_01800</name>
</gene>
<dbReference type="RefSeq" id="WP_189624715.1">
    <property type="nucleotide sequence ID" value="NZ_BNAF01000001.1"/>
</dbReference>
<dbReference type="Pfam" id="PF04972">
    <property type="entry name" value="BON"/>
    <property type="match status" value="1"/>
</dbReference>
<organism evidence="2 3">
    <name type="scientific">Sphingobacterium griseoflavum</name>
    <dbReference type="NCBI Taxonomy" id="1474952"/>
    <lineage>
        <taxon>Bacteria</taxon>
        <taxon>Pseudomonadati</taxon>
        <taxon>Bacteroidota</taxon>
        <taxon>Sphingobacteriia</taxon>
        <taxon>Sphingobacteriales</taxon>
        <taxon>Sphingobacteriaceae</taxon>
        <taxon>Sphingobacterium</taxon>
    </lineage>
</organism>
<keyword evidence="3" id="KW-1185">Reference proteome</keyword>
<comment type="caution">
    <text evidence="2">The sequence shown here is derived from an EMBL/GenBank/DDBJ whole genome shotgun (WGS) entry which is preliminary data.</text>
</comment>